<evidence type="ECO:0000313" key="1">
    <source>
        <dbReference type="EMBL" id="KAK4026599.1"/>
    </source>
</evidence>
<proteinExistence type="predicted"/>
<reference evidence="1 2" key="1">
    <citation type="journal article" date="2023" name="Nucleic Acids Res.">
        <title>The hologenome of Daphnia magna reveals possible DNA methylation and microbiome-mediated evolution of the host genome.</title>
        <authorList>
            <person name="Chaturvedi A."/>
            <person name="Li X."/>
            <person name="Dhandapani V."/>
            <person name="Marshall H."/>
            <person name="Kissane S."/>
            <person name="Cuenca-Cambronero M."/>
            <person name="Asole G."/>
            <person name="Calvet F."/>
            <person name="Ruiz-Romero M."/>
            <person name="Marangio P."/>
            <person name="Guigo R."/>
            <person name="Rago D."/>
            <person name="Mirbahai L."/>
            <person name="Eastwood N."/>
            <person name="Colbourne J.K."/>
            <person name="Zhou J."/>
            <person name="Mallon E."/>
            <person name="Orsini L."/>
        </authorList>
    </citation>
    <scope>NUCLEOTIDE SEQUENCE [LARGE SCALE GENOMIC DNA]</scope>
    <source>
        <strain evidence="1">LRV0_1</strain>
    </source>
</reference>
<protein>
    <submittedName>
        <fullName evidence="1">Uncharacterized protein</fullName>
    </submittedName>
</protein>
<accession>A0ABR0AN98</accession>
<gene>
    <name evidence="1" type="ORF">OUZ56_015601</name>
</gene>
<dbReference type="Proteomes" id="UP001234178">
    <property type="component" value="Unassembled WGS sequence"/>
</dbReference>
<dbReference type="EMBL" id="JAOYFB010000038">
    <property type="protein sequence ID" value="KAK4026599.1"/>
    <property type="molecule type" value="Genomic_DNA"/>
</dbReference>
<organism evidence="1 2">
    <name type="scientific">Daphnia magna</name>
    <dbReference type="NCBI Taxonomy" id="35525"/>
    <lineage>
        <taxon>Eukaryota</taxon>
        <taxon>Metazoa</taxon>
        <taxon>Ecdysozoa</taxon>
        <taxon>Arthropoda</taxon>
        <taxon>Crustacea</taxon>
        <taxon>Branchiopoda</taxon>
        <taxon>Diplostraca</taxon>
        <taxon>Cladocera</taxon>
        <taxon>Anomopoda</taxon>
        <taxon>Daphniidae</taxon>
        <taxon>Daphnia</taxon>
    </lineage>
</organism>
<sequence length="73" mass="8368">MMQMLSHHHYHNGFNSLFLKLSSQLFQTKTPFQIHPDSRMFVTQSRVEMKEQGDASSLALPASVFRNDVAITT</sequence>
<evidence type="ECO:0000313" key="2">
    <source>
        <dbReference type="Proteomes" id="UP001234178"/>
    </source>
</evidence>
<comment type="caution">
    <text evidence="1">The sequence shown here is derived from an EMBL/GenBank/DDBJ whole genome shotgun (WGS) entry which is preliminary data.</text>
</comment>
<name>A0ABR0AN98_9CRUS</name>
<keyword evidence="2" id="KW-1185">Reference proteome</keyword>